<feature type="region of interest" description="Disordered" evidence="1">
    <location>
        <begin position="37"/>
        <end position="81"/>
    </location>
</feature>
<dbReference type="Pfam" id="PF13240">
    <property type="entry name" value="Zn_Ribbon_1"/>
    <property type="match status" value="1"/>
</dbReference>
<feature type="compositionally biased region" description="Polar residues" evidence="1">
    <location>
        <begin position="37"/>
        <end position="49"/>
    </location>
</feature>
<feature type="compositionally biased region" description="Low complexity" evidence="1">
    <location>
        <begin position="68"/>
        <end position="81"/>
    </location>
</feature>
<dbReference type="InterPro" id="IPR050235">
    <property type="entry name" value="CK1_Ser-Thr_kinase"/>
</dbReference>
<sequence>MILHFCPHCGTKLQAGFKFCPSCGEKLPCDGDTESQTAQKHNVNSSKLSDMTVGGTALSRPPMHRTRQAASRGGRQGGISSQIAPPLALAQDPLVTGQSTWPLVSPQKLQVSSKVKQEKDLSSEALMTGGSKSSSAAQSPEASSSPQKRKRGSLVVKQEEALSPLPSSSSSTRSPSAAKGKAKKAKRVNSLEPLPESEQLSDTAGRKWILLELLSQNEAELVYAVQQVTARGSSLGYEYILKLGAKDGRIFNEQNFLQRAAKPASVEKWKKLNKMNFLGIPVCEGFGLHADTYRFLIFPNMGRTLQSLLEEQGELLSQKAVLQLACHMLDVLEYIHENEYVHADIHAENVYVNPADTTQVYLAGYCHAFRYCPGGKHVEYREGSRTPHEGAMEFISMDLHKGVGPSRRSDLQALAYCMLRWLTGHLPWSALTNSPSRVAVEKERYVNDVQALLRHCFGKKIVPGAVQLYLSQVMALQYTEQPDYQQLREGLQEALKQQGASQHQPLDMKL</sequence>
<dbReference type="Gene3D" id="1.10.510.10">
    <property type="entry name" value="Transferase(Phosphotransferase) domain 1"/>
    <property type="match status" value="1"/>
</dbReference>
<organism evidence="3 4">
    <name type="scientific">Scleropages formosus</name>
    <name type="common">Asian bonytongue</name>
    <name type="synonym">Osteoglossum formosum</name>
    <dbReference type="NCBI Taxonomy" id="113540"/>
    <lineage>
        <taxon>Eukaryota</taxon>
        <taxon>Metazoa</taxon>
        <taxon>Chordata</taxon>
        <taxon>Craniata</taxon>
        <taxon>Vertebrata</taxon>
        <taxon>Euteleostomi</taxon>
        <taxon>Actinopterygii</taxon>
        <taxon>Neopterygii</taxon>
        <taxon>Teleostei</taxon>
        <taxon>Osteoglossocephala</taxon>
        <taxon>Osteoglossomorpha</taxon>
        <taxon>Osteoglossiformes</taxon>
        <taxon>Osteoglossidae</taxon>
        <taxon>Scleropages</taxon>
    </lineage>
</organism>
<dbReference type="OrthoDB" id="2687620at2759"/>
<keyword evidence="4" id="KW-1185">Reference proteome</keyword>
<dbReference type="GO" id="GO:0005524">
    <property type="term" value="F:ATP binding"/>
    <property type="evidence" value="ECO:0007669"/>
    <property type="project" value="InterPro"/>
</dbReference>
<dbReference type="GeneTree" id="ENSGT00940000158111"/>
<reference evidence="3" key="3">
    <citation type="submission" date="2025-09" db="UniProtKB">
        <authorList>
            <consortium name="Ensembl"/>
        </authorList>
    </citation>
    <scope>IDENTIFICATION</scope>
</reference>
<name>A0A8C9V299_SCLFO</name>
<accession>A0A8C9V299</accession>
<dbReference type="InterPro" id="IPR011009">
    <property type="entry name" value="Kinase-like_dom_sf"/>
</dbReference>
<dbReference type="KEGG" id="sfm:108933963"/>
<gene>
    <name evidence="3" type="primary">vrk3</name>
</gene>
<dbReference type="Ensembl" id="ENSSFOT00015017401.2">
    <property type="protein sequence ID" value="ENSSFOP00015017205.1"/>
    <property type="gene ID" value="ENSSFOG00015011085.2"/>
</dbReference>
<proteinExistence type="predicted"/>
<feature type="domain" description="Protein kinase" evidence="2">
    <location>
        <begin position="208"/>
        <end position="495"/>
    </location>
</feature>
<dbReference type="CTD" id="51231"/>
<reference evidence="3" key="2">
    <citation type="submission" date="2025-08" db="UniProtKB">
        <authorList>
            <consortium name="Ensembl"/>
        </authorList>
    </citation>
    <scope>IDENTIFICATION</scope>
</reference>
<feature type="compositionally biased region" description="Low complexity" evidence="1">
    <location>
        <begin position="161"/>
        <end position="179"/>
    </location>
</feature>
<evidence type="ECO:0000256" key="1">
    <source>
        <dbReference type="SAM" id="MobiDB-lite"/>
    </source>
</evidence>
<reference evidence="3 4" key="1">
    <citation type="submission" date="2019-04" db="EMBL/GenBank/DDBJ databases">
        <authorList>
            <consortium name="Wellcome Sanger Institute Data Sharing"/>
        </authorList>
    </citation>
    <scope>NUCLEOTIDE SEQUENCE [LARGE SCALE GENOMIC DNA]</scope>
</reference>
<dbReference type="RefSeq" id="XP_018606921.1">
    <property type="nucleotide sequence ID" value="XM_018751405.1"/>
</dbReference>
<feature type="compositionally biased region" description="Low complexity" evidence="1">
    <location>
        <begin position="131"/>
        <end position="146"/>
    </location>
</feature>
<dbReference type="Proteomes" id="UP000694397">
    <property type="component" value="Chromosome 1"/>
</dbReference>
<protein>
    <submittedName>
        <fullName evidence="3">VRK serine/threonine kinase 3</fullName>
    </submittedName>
</protein>
<dbReference type="SUPFAM" id="SSF56112">
    <property type="entry name" value="Protein kinase-like (PK-like)"/>
    <property type="match status" value="1"/>
</dbReference>
<dbReference type="Pfam" id="PF00069">
    <property type="entry name" value="Pkinase"/>
    <property type="match status" value="1"/>
</dbReference>
<dbReference type="GO" id="GO:0004672">
    <property type="term" value="F:protein kinase activity"/>
    <property type="evidence" value="ECO:0007669"/>
    <property type="project" value="InterPro"/>
</dbReference>
<dbReference type="InterPro" id="IPR000719">
    <property type="entry name" value="Prot_kinase_dom"/>
</dbReference>
<dbReference type="InterPro" id="IPR026870">
    <property type="entry name" value="Zinc_ribbon_dom"/>
</dbReference>
<evidence type="ECO:0000313" key="4">
    <source>
        <dbReference type="Proteomes" id="UP000694397"/>
    </source>
</evidence>
<evidence type="ECO:0000313" key="3">
    <source>
        <dbReference type="Ensembl" id="ENSSFOP00015017205.1"/>
    </source>
</evidence>
<feature type="region of interest" description="Disordered" evidence="1">
    <location>
        <begin position="126"/>
        <end position="198"/>
    </location>
</feature>
<dbReference type="GeneID" id="108933963"/>
<dbReference type="SMART" id="SM00220">
    <property type="entry name" value="S_TKc"/>
    <property type="match status" value="1"/>
</dbReference>
<dbReference type="RefSeq" id="XP_018606920.1">
    <property type="nucleotide sequence ID" value="XM_018751404.1"/>
</dbReference>
<evidence type="ECO:0000259" key="2">
    <source>
        <dbReference type="PROSITE" id="PS50011"/>
    </source>
</evidence>
<dbReference type="PROSITE" id="PS50011">
    <property type="entry name" value="PROTEIN_KINASE_DOM"/>
    <property type="match status" value="1"/>
</dbReference>
<dbReference type="PANTHER" id="PTHR11909">
    <property type="entry name" value="CASEIN KINASE-RELATED"/>
    <property type="match status" value="1"/>
</dbReference>
<dbReference type="AlphaFoldDB" id="A0A8C9V299"/>